<evidence type="ECO:0000256" key="2">
    <source>
        <dbReference type="ARBA" id="ARBA00007783"/>
    </source>
</evidence>
<dbReference type="GO" id="GO:0005886">
    <property type="term" value="C:plasma membrane"/>
    <property type="evidence" value="ECO:0007669"/>
    <property type="project" value="UniProtKB-SubCell"/>
</dbReference>
<dbReference type="PANTHER" id="PTHR30294">
    <property type="entry name" value="MEMBRANE COMPONENT OF ABC TRANSPORTER YHHJ-RELATED"/>
    <property type="match status" value="1"/>
</dbReference>
<reference evidence="10 11" key="1">
    <citation type="submission" date="2018-10" db="EMBL/GenBank/DDBJ databases">
        <title>Xanthobacter tagetidis genome sequencing and assembly.</title>
        <authorList>
            <person name="Maclea K.S."/>
            <person name="Goen A.E."/>
            <person name="Fatima S.A."/>
        </authorList>
    </citation>
    <scope>NUCLEOTIDE SEQUENCE [LARGE SCALE GENOMIC DNA]</scope>
    <source>
        <strain evidence="10 11">ATCC 700314</strain>
    </source>
</reference>
<evidence type="ECO:0000313" key="11">
    <source>
        <dbReference type="Proteomes" id="UP000269692"/>
    </source>
</evidence>
<keyword evidence="4" id="KW-1003">Cell membrane</keyword>
<dbReference type="PANTHER" id="PTHR30294:SF38">
    <property type="entry name" value="TRANSPORT PERMEASE PROTEIN"/>
    <property type="match status" value="1"/>
</dbReference>
<sequence length="396" mass="40856">MVLAIMRAQALTTLRDRGALAMTFVLPPLLFLLFAAIFAGAGGDTARVTVAVAQTSDAPAAAALIAALAEAPDLDVTRVPEADVEARVASGAADVGLVVRGDPAAATDKPPLLILADPGRQVAGAILMARLQRVLGYQLPGIAMRRVAAQLQVLVGEFTPEQKDRLEQSVARAPELVADGAVDLVERRPVARLKDEPAVTYYAGAIAMLFLLFSAVLGAASLVDERRSGVFDRVVMAKGGLVALVTGKMAFLVIQGLALSAVLMAVAGLVYGVPVLANLGPLIVVSLAAAASAAGIALPLAAASRTRHQAQTLSTFAVLLVSAVGGSMVPRFLMPHWLQEAGTLTPTAWGIEAFQGALWRGDSLAALLPSLAVLLIFAGAGWALSVLLVHRSVRLG</sequence>
<evidence type="ECO:0000256" key="5">
    <source>
        <dbReference type="ARBA" id="ARBA00022692"/>
    </source>
</evidence>
<evidence type="ECO:0000256" key="4">
    <source>
        <dbReference type="ARBA" id="ARBA00022475"/>
    </source>
</evidence>
<dbReference type="EMBL" id="RCTF01000008">
    <property type="protein sequence ID" value="RLP78484.1"/>
    <property type="molecule type" value="Genomic_DNA"/>
</dbReference>
<gene>
    <name evidence="10" type="ORF">D9R14_11825</name>
</gene>
<dbReference type="InterPro" id="IPR013525">
    <property type="entry name" value="ABC2_TM"/>
</dbReference>
<evidence type="ECO:0000256" key="8">
    <source>
        <dbReference type="SAM" id="Phobius"/>
    </source>
</evidence>
<dbReference type="PROSITE" id="PS51012">
    <property type="entry name" value="ABC_TM2"/>
    <property type="match status" value="1"/>
</dbReference>
<dbReference type="GO" id="GO:0140359">
    <property type="term" value="F:ABC-type transporter activity"/>
    <property type="evidence" value="ECO:0007669"/>
    <property type="project" value="InterPro"/>
</dbReference>
<name>A0A3L7AET2_9HYPH</name>
<evidence type="ECO:0000256" key="7">
    <source>
        <dbReference type="ARBA" id="ARBA00023136"/>
    </source>
</evidence>
<keyword evidence="11" id="KW-1185">Reference proteome</keyword>
<feature type="transmembrane region" description="Helical" evidence="8">
    <location>
        <begin position="241"/>
        <end position="273"/>
    </location>
</feature>
<evidence type="ECO:0000256" key="1">
    <source>
        <dbReference type="ARBA" id="ARBA00004651"/>
    </source>
</evidence>
<comment type="similarity">
    <text evidence="2">Belongs to the ABC-2 integral membrane protein family.</text>
</comment>
<dbReference type="RefSeq" id="WP_121623536.1">
    <property type="nucleotide sequence ID" value="NZ_JACIIW010000001.1"/>
</dbReference>
<feature type="transmembrane region" description="Helical" evidence="8">
    <location>
        <begin position="199"/>
        <end position="220"/>
    </location>
</feature>
<dbReference type="InterPro" id="IPR051449">
    <property type="entry name" value="ABC-2_transporter_component"/>
</dbReference>
<feature type="transmembrane region" description="Helical" evidence="8">
    <location>
        <begin position="313"/>
        <end position="333"/>
    </location>
</feature>
<keyword evidence="3" id="KW-0813">Transport</keyword>
<comment type="caution">
    <text evidence="10">The sequence shown here is derived from an EMBL/GenBank/DDBJ whole genome shotgun (WGS) entry which is preliminary data.</text>
</comment>
<dbReference type="AlphaFoldDB" id="A0A3L7AET2"/>
<keyword evidence="7 8" id="KW-0472">Membrane</keyword>
<feature type="transmembrane region" description="Helical" evidence="8">
    <location>
        <begin position="279"/>
        <end position="301"/>
    </location>
</feature>
<feature type="transmembrane region" description="Helical" evidence="8">
    <location>
        <begin position="20"/>
        <end position="41"/>
    </location>
</feature>
<dbReference type="OrthoDB" id="3078158at2"/>
<dbReference type="Pfam" id="PF12698">
    <property type="entry name" value="ABC2_membrane_3"/>
    <property type="match status" value="1"/>
</dbReference>
<protein>
    <submittedName>
        <fullName evidence="10">ABC transporter permease</fullName>
    </submittedName>
</protein>
<evidence type="ECO:0000256" key="3">
    <source>
        <dbReference type="ARBA" id="ARBA00022448"/>
    </source>
</evidence>
<accession>A0A3L7AET2</accession>
<dbReference type="InterPro" id="IPR047817">
    <property type="entry name" value="ABC2_TM_bact-type"/>
</dbReference>
<feature type="transmembrane region" description="Helical" evidence="8">
    <location>
        <begin position="364"/>
        <end position="389"/>
    </location>
</feature>
<keyword evidence="5 8" id="KW-0812">Transmembrane</keyword>
<proteinExistence type="inferred from homology"/>
<evidence type="ECO:0000313" key="10">
    <source>
        <dbReference type="EMBL" id="RLP78484.1"/>
    </source>
</evidence>
<comment type="subcellular location">
    <subcellularLocation>
        <location evidence="1">Cell membrane</location>
        <topology evidence="1">Multi-pass membrane protein</topology>
    </subcellularLocation>
</comment>
<feature type="domain" description="ABC transmembrane type-2" evidence="9">
    <location>
        <begin position="166"/>
        <end position="392"/>
    </location>
</feature>
<organism evidence="10 11">
    <name type="scientific">Xanthobacter tagetidis</name>
    <dbReference type="NCBI Taxonomy" id="60216"/>
    <lineage>
        <taxon>Bacteria</taxon>
        <taxon>Pseudomonadati</taxon>
        <taxon>Pseudomonadota</taxon>
        <taxon>Alphaproteobacteria</taxon>
        <taxon>Hyphomicrobiales</taxon>
        <taxon>Xanthobacteraceae</taxon>
        <taxon>Xanthobacter</taxon>
    </lineage>
</organism>
<keyword evidence="6 8" id="KW-1133">Transmembrane helix</keyword>
<evidence type="ECO:0000259" key="9">
    <source>
        <dbReference type="PROSITE" id="PS51012"/>
    </source>
</evidence>
<evidence type="ECO:0000256" key="6">
    <source>
        <dbReference type="ARBA" id="ARBA00022989"/>
    </source>
</evidence>
<dbReference type="Proteomes" id="UP000269692">
    <property type="component" value="Unassembled WGS sequence"/>
</dbReference>